<reference evidence="1" key="1">
    <citation type="journal article" date="2021" name="Environ. Microbiol.">
        <title>Gene family expansions and transcriptome signatures uncover fungal adaptations to wood decay.</title>
        <authorList>
            <person name="Hage H."/>
            <person name="Miyauchi S."/>
            <person name="Viragh M."/>
            <person name="Drula E."/>
            <person name="Min B."/>
            <person name="Chaduli D."/>
            <person name="Navarro D."/>
            <person name="Favel A."/>
            <person name="Norest M."/>
            <person name="Lesage-Meessen L."/>
            <person name="Balint B."/>
            <person name="Merenyi Z."/>
            <person name="de Eugenio L."/>
            <person name="Morin E."/>
            <person name="Martinez A.T."/>
            <person name="Baldrian P."/>
            <person name="Stursova M."/>
            <person name="Martinez M.J."/>
            <person name="Novotny C."/>
            <person name="Magnuson J.K."/>
            <person name="Spatafora J.W."/>
            <person name="Maurice S."/>
            <person name="Pangilinan J."/>
            <person name="Andreopoulos W."/>
            <person name="LaButti K."/>
            <person name="Hundley H."/>
            <person name="Na H."/>
            <person name="Kuo A."/>
            <person name="Barry K."/>
            <person name="Lipzen A."/>
            <person name="Henrissat B."/>
            <person name="Riley R."/>
            <person name="Ahrendt S."/>
            <person name="Nagy L.G."/>
            <person name="Grigoriev I.V."/>
            <person name="Martin F."/>
            <person name="Rosso M.N."/>
        </authorList>
    </citation>
    <scope>NUCLEOTIDE SEQUENCE</scope>
    <source>
        <strain evidence="1">CBS 384.51</strain>
    </source>
</reference>
<keyword evidence="2" id="KW-1185">Reference proteome</keyword>
<name>A0ACB8TY20_9APHY</name>
<proteinExistence type="predicted"/>
<dbReference type="Proteomes" id="UP001055072">
    <property type="component" value="Unassembled WGS sequence"/>
</dbReference>
<protein>
    <submittedName>
        <fullName evidence="1">Uncharacterized protein</fullName>
    </submittedName>
</protein>
<dbReference type="EMBL" id="MU274920">
    <property type="protein sequence ID" value="KAI0086983.1"/>
    <property type="molecule type" value="Genomic_DNA"/>
</dbReference>
<sequence>MSKPELPPPYHFSERVPSYAATPRGDEHQLDISRISAPAASPIVSDEHASTEVPHTGSAGVRIALDRPRQEGAVAVVYKQNESVKGEVLVGNPQGIKSIAIKLEGQHGVAVTLEDTLHDHCSLFSNEVELWQAKNGGACPSKLEFAIPFPATYQDSKGTIPLPPSFSRRYPGSPTITASVLYSVTVTVTKQARLGWWDKQKRVSETIRYRPRSSPPLPTPENGPPFLSITKQIPEEWCQVTTSIPSHCDGVSAIDCHLFIPVGCTYPFNKPIPFQFQLRAPMNHLLAAQGMMHPKNAQADVANLASTSMTQTAGSSSESKSSTSHKSLAMLGNLPKKIISGQKTNDNLPWIRVYLQRRITSKIYGENAWQDINMGEAHLSNITVPEGGDILVWEGNVECVARPNAAISGFSTSRFEMKDFIVIHFKPSNPIVSPWNEYKYVHPIRLATDYFQE</sequence>
<gene>
    <name evidence="1" type="ORF">BDY19DRAFT_320155</name>
</gene>
<organism evidence="1 2">
    <name type="scientific">Irpex rosettiformis</name>
    <dbReference type="NCBI Taxonomy" id="378272"/>
    <lineage>
        <taxon>Eukaryota</taxon>
        <taxon>Fungi</taxon>
        <taxon>Dikarya</taxon>
        <taxon>Basidiomycota</taxon>
        <taxon>Agaricomycotina</taxon>
        <taxon>Agaricomycetes</taxon>
        <taxon>Polyporales</taxon>
        <taxon>Irpicaceae</taxon>
        <taxon>Irpex</taxon>
    </lineage>
</organism>
<evidence type="ECO:0000313" key="1">
    <source>
        <dbReference type="EMBL" id="KAI0086983.1"/>
    </source>
</evidence>
<comment type="caution">
    <text evidence="1">The sequence shown here is derived from an EMBL/GenBank/DDBJ whole genome shotgun (WGS) entry which is preliminary data.</text>
</comment>
<evidence type="ECO:0000313" key="2">
    <source>
        <dbReference type="Proteomes" id="UP001055072"/>
    </source>
</evidence>
<accession>A0ACB8TY20</accession>